<keyword evidence="3" id="KW-0378">Hydrolase</keyword>
<reference evidence="3" key="1">
    <citation type="submission" date="2021-12" db="EMBL/GenBank/DDBJ databases">
        <title>Convergent genome expansion in fungi linked to evolution of root-endophyte symbiosis.</title>
        <authorList>
            <consortium name="DOE Joint Genome Institute"/>
            <person name="Ke Y.-H."/>
            <person name="Bonito G."/>
            <person name="Liao H.-L."/>
            <person name="Looney B."/>
            <person name="Rojas-Flechas A."/>
            <person name="Nash J."/>
            <person name="Hameed K."/>
            <person name="Schadt C."/>
            <person name="Martin F."/>
            <person name="Crous P.W."/>
            <person name="Miettinen O."/>
            <person name="Magnuson J.K."/>
            <person name="Labbe J."/>
            <person name="Jacobson D."/>
            <person name="Doktycz M.J."/>
            <person name="Veneault-Fourrey C."/>
            <person name="Kuo A."/>
            <person name="Mondo S."/>
            <person name="Calhoun S."/>
            <person name="Riley R."/>
            <person name="Ohm R."/>
            <person name="LaButti K."/>
            <person name="Andreopoulos B."/>
            <person name="Pangilinan J."/>
            <person name="Nolan M."/>
            <person name="Tritt A."/>
            <person name="Clum A."/>
            <person name="Lipzen A."/>
            <person name="Daum C."/>
            <person name="Barry K."/>
            <person name="Grigoriev I.V."/>
            <person name="Vilgalys R."/>
        </authorList>
    </citation>
    <scope>NUCLEOTIDE SEQUENCE</scope>
    <source>
        <strain evidence="3">PMI_201</strain>
    </source>
</reference>
<dbReference type="InterPro" id="IPR000352">
    <property type="entry name" value="Pep_chain_release_fac_I"/>
</dbReference>
<feature type="domain" description="Prokaryotic-type class I peptide chain release factors" evidence="2">
    <location>
        <begin position="52"/>
        <end position="182"/>
    </location>
</feature>
<dbReference type="Gene3D" id="3.30.160.20">
    <property type="match status" value="1"/>
</dbReference>
<feature type="compositionally biased region" description="Basic residues" evidence="1">
    <location>
        <begin position="172"/>
        <end position="191"/>
    </location>
</feature>
<dbReference type="GO" id="GO:0070126">
    <property type="term" value="P:mitochondrial translational termination"/>
    <property type="evidence" value="ECO:0007669"/>
    <property type="project" value="TreeGrafter"/>
</dbReference>
<dbReference type="GO" id="GO:0005762">
    <property type="term" value="C:mitochondrial large ribosomal subunit"/>
    <property type="evidence" value="ECO:0007669"/>
    <property type="project" value="TreeGrafter"/>
</dbReference>
<organism evidence="3 4">
    <name type="scientific">Talaromyces proteolyticus</name>
    <dbReference type="NCBI Taxonomy" id="1131652"/>
    <lineage>
        <taxon>Eukaryota</taxon>
        <taxon>Fungi</taxon>
        <taxon>Dikarya</taxon>
        <taxon>Ascomycota</taxon>
        <taxon>Pezizomycotina</taxon>
        <taxon>Eurotiomycetes</taxon>
        <taxon>Eurotiomycetidae</taxon>
        <taxon>Eurotiales</taxon>
        <taxon>Trichocomaceae</taxon>
        <taxon>Talaromyces</taxon>
        <taxon>Talaromyces sect. Bacilispori</taxon>
    </lineage>
</organism>
<dbReference type="Pfam" id="PF00472">
    <property type="entry name" value="RF-1"/>
    <property type="match status" value="1"/>
</dbReference>
<dbReference type="InterPro" id="IPR052104">
    <property type="entry name" value="Mito_Release_Factor_mL62"/>
</dbReference>
<dbReference type="Proteomes" id="UP001201262">
    <property type="component" value="Unassembled WGS sequence"/>
</dbReference>
<dbReference type="GO" id="GO:0004045">
    <property type="term" value="F:peptidyl-tRNA hydrolase activity"/>
    <property type="evidence" value="ECO:0007669"/>
    <property type="project" value="TreeGrafter"/>
</dbReference>
<gene>
    <name evidence="3" type="ORF">BGW36DRAFT_430776</name>
</gene>
<proteinExistence type="predicted"/>
<name>A0AAD4KPD7_9EURO</name>
<dbReference type="AlphaFoldDB" id="A0AAD4KPD7"/>
<sequence length="191" mass="21454">MGPVLTQSRAILTIIRPTSFLVPKRSFAHANGKDEEELKKAREWLANFSRNTIPRSICTASFSRSSGPGGQNVNKVNSKATLKVPLISLLPLVPPIIHERLRSSRYLADRSDSLVIQSDEDRKQSSNLESCFSKLYKLIEASAREVIPGETSQEQKDRVKTLKRAEGEGRLKMKKLQSLKKSSRRGSKYDD</sequence>
<evidence type="ECO:0000259" key="2">
    <source>
        <dbReference type="Pfam" id="PF00472"/>
    </source>
</evidence>
<protein>
    <submittedName>
        <fullName evidence="3">Peptidyl-tRNA hydrolase domain protein</fullName>
    </submittedName>
</protein>
<evidence type="ECO:0000256" key="1">
    <source>
        <dbReference type="SAM" id="MobiDB-lite"/>
    </source>
</evidence>
<dbReference type="EMBL" id="JAJTJA010000010">
    <property type="protein sequence ID" value="KAH8693036.1"/>
    <property type="molecule type" value="Genomic_DNA"/>
</dbReference>
<dbReference type="SUPFAM" id="SSF110916">
    <property type="entry name" value="Peptidyl-tRNA hydrolase domain-like"/>
    <property type="match status" value="1"/>
</dbReference>
<comment type="caution">
    <text evidence="3">The sequence shown here is derived from an EMBL/GenBank/DDBJ whole genome shotgun (WGS) entry which is preliminary data.</text>
</comment>
<feature type="region of interest" description="Disordered" evidence="1">
    <location>
        <begin position="147"/>
        <end position="191"/>
    </location>
</feature>
<evidence type="ECO:0000313" key="4">
    <source>
        <dbReference type="Proteomes" id="UP001201262"/>
    </source>
</evidence>
<accession>A0AAD4KPD7</accession>
<dbReference type="GO" id="GO:0016150">
    <property type="term" value="F:translation release factor activity, codon nonspecific"/>
    <property type="evidence" value="ECO:0007669"/>
    <property type="project" value="TreeGrafter"/>
</dbReference>
<dbReference type="PANTHER" id="PTHR11075">
    <property type="entry name" value="PEPTIDE CHAIN RELEASE FACTOR"/>
    <property type="match status" value="1"/>
</dbReference>
<evidence type="ECO:0000313" key="3">
    <source>
        <dbReference type="EMBL" id="KAH8693036.1"/>
    </source>
</evidence>
<dbReference type="RefSeq" id="XP_046068909.1">
    <property type="nucleotide sequence ID" value="XM_046220888.1"/>
</dbReference>
<keyword evidence="4" id="KW-1185">Reference proteome</keyword>
<feature type="compositionally biased region" description="Basic and acidic residues" evidence="1">
    <location>
        <begin position="153"/>
        <end position="171"/>
    </location>
</feature>
<dbReference type="PANTHER" id="PTHR11075:SF54">
    <property type="entry name" value="LARGE RIBOSOMAL SUBUNIT PROTEIN ML62"/>
    <property type="match status" value="1"/>
</dbReference>
<dbReference type="GeneID" id="70251175"/>